<proteinExistence type="predicted"/>
<keyword evidence="4" id="KW-1185">Reference proteome</keyword>
<dbReference type="AlphaFoldDB" id="E0VSN5"/>
<dbReference type="CTD" id="8234511"/>
<sequence length="319" mass="36998">MQNIKGSRTDQKTKAEKEYKKELEEQMTKEELKVVDRCALSPLERQKVKDSWLAVPKEYKIPTIDNPPLPKKSPYGLSIPALKAKCSPHTEKLAVAKVQLPKVHYVTKAEKEYKKELEEQMTKEELKWLYKKTIPIPPSVVSKAALKAKITPRIETMALARLTILNETKRRYFSRLNTNQKNAINRYIKEHYDTFKANYPPESDTIYVLNGGSLVHASCTGKTQQKGGKRVRCICELNKNQRKTFRKRMKQMGAPKKPIVPDKGPDRGPKKKIKDFEPWLTLMSQPKYPGERSDEHKILSYSQRSIPYNSNYIGLYYRK</sequence>
<evidence type="ECO:0000313" key="3">
    <source>
        <dbReference type="EnsemblMetazoa" id="PHUM420880-PA"/>
    </source>
</evidence>
<reference evidence="2" key="2">
    <citation type="submission" date="2007-04" db="EMBL/GenBank/DDBJ databases">
        <title>The genome of the human body louse.</title>
        <authorList>
            <consortium name="The Human Body Louse Genome Consortium"/>
            <person name="Kirkness E."/>
            <person name="Walenz B."/>
            <person name="Hass B."/>
            <person name="Bruggner R."/>
            <person name="Strausberg R."/>
        </authorList>
    </citation>
    <scope>NUCLEOTIDE SEQUENCE</scope>
    <source>
        <strain evidence="2">USDA</strain>
    </source>
</reference>
<dbReference type="EMBL" id="DS235752">
    <property type="protein sequence ID" value="EEB16391.1"/>
    <property type="molecule type" value="Genomic_DNA"/>
</dbReference>
<dbReference type="EMBL" id="AAZO01005149">
    <property type="status" value="NOT_ANNOTATED_CDS"/>
    <property type="molecule type" value="Genomic_DNA"/>
</dbReference>
<dbReference type="Proteomes" id="UP000009046">
    <property type="component" value="Unassembled WGS sequence"/>
</dbReference>
<dbReference type="EnsemblMetazoa" id="PHUM420880-RA">
    <property type="protein sequence ID" value="PHUM420880-PA"/>
    <property type="gene ID" value="PHUM420880"/>
</dbReference>
<reference evidence="2" key="1">
    <citation type="submission" date="2007-04" db="EMBL/GenBank/DDBJ databases">
        <title>Annotation of Pediculus humanus corporis strain USDA.</title>
        <authorList>
            <person name="Kirkness E."/>
            <person name="Hannick L."/>
            <person name="Hass B."/>
            <person name="Bruggner R."/>
            <person name="Lawson D."/>
            <person name="Bidwell S."/>
            <person name="Joardar V."/>
            <person name="Caler E."/>
            <person name="Walenz B."/>
            <person name="Inman J."/>
            <person name="Schobel S."/>
            <person name="Galinsky K."/>
            <person name="Amedeo P."/>
            <person name="Strausberg R."/>
        </authorList>
    </citation>
    <scope>NUCLEOTIDE SEQUENCE</scope>
    <source>
        <strain evidence="2">USDA</strain>
    </source>
</reference>
<dbReference type="VEuPathDB" id="VectorBase:PHUM420880"/>
<organism>
    <name type="scientific">Pediculus humanus subsp. corporis</name>
    <name type="common">Body louse</name>
    <dbReference type="NCBI Taxonomy" id="121224"/>
    <lineage>
        <taxon>Eukaryota</taxon>
        <taxon>Metazoa</taxon>
        <taxon>Ecdysozoa</taxon>
        <taxon>Arthropoda</taxon>
        <taxon>Hexapoda</taxon>
        <taxon>Insecta</taxon>
        <taxon>Pterygota</taxon>
        <taxon>Neoptera</taxon>
        <taxon>Paraneoptera</taxon>
        <taxon>Psocodea</taxon>
        <taxon>Troctomorpha</taxon>
        <taxon>Phthiraptera</taxon>
        <taxon>Anoplura</taxon>
        <taxon>Pediculidae</taxon>
        <taxon>Pediculus</taxon>
    </lineage>
</organism>
<dbReference type="InParanoid" id="E0VSN5"/>
<protein>
    <submittedName>
        <fullName evidence="2 3">Uncharacterized protein</fullName>
    </submittedName>
</protein>
<dbReference type="Pfam" id="PF14912">
    <property type="entry name" value="THEG"/>
    <property type="match status" value="2"/>
</dbReference>
<dbReference type="InterPro" id="IPR006623">
    <property type="entry name" value="THEG"/>
</dbReference>
<reference evidence="3" key="3">
    <citation type="submission" date="2021-02" db="UniProtKB">
        <authorList>
            <consortium name="EnsemblMetazoa"/>
        </authorList>
    </citation>
    <scope>IDENTIFICATION</scope>
    <source>
        <strain evidence="3">USDA</strain>
    </source>
</reference>
<dbReference type="GeneID" id="8234511"/>
<gene>
    <name evidence="3" type="primary">8234511</name>
    <name evidence="2" type="ORF">Phum_PHUM420880</name>
</gene>
<evidence type="ECO:0000313" key="2">
    <source>
        <dbReference type="EMBL" id="EEB16391.1"/>
    </source>
</evidence>
<dbReference type="HOGENOM" id="CLU_872400_0_0_1"/>
<evidence type="ECO:0000256" key="1">
    <source>
        <dbReference type="SAM" id="MobiDB-lite"/>
    </source>
</evidence>
<accession>E0VSN5</accession>
<dbReference type="RefSeq" id="XP_002429129.1">
    <property type="nucleotide sequence ID" value="XM_002429084.1"/>
</dbReference>
<evidence type="ECO:0000313" key="4">
    <source>
        <dbReference type="Proteomes" id="UP000009046"/>
    </source>
</evidence>
<feature type="region of interest" description="Disordered" evidence="1">
    <location>
        <begin position="247"/>
        <end position="272"/>
    </location>
</feature>
<dbReference type="KEGG" id="phu:Phum_PHUM420880"/>
<name>E0VSN5_PEDHC</name>
<feature type="compositionally biased region" description="Basic and acidic residues" evidence="1">
    <location>
        <begin position="259"/>
        <end position="268"/>
    </location>
</feature>